<dbReference type="PATRIC" id="fig|545.12.peg.3343"/>
<keyword evidence="1" id="KW-0328">Glycosyltransferase</keyword>
<dbReference type="InterPro" id="IPR045857">
    <property type="entry name" value="O16G_dom_2"/>
</dbReference>
<dbReference type="Gene3D" id="3.20.20.80">
    <property type="entry name" value="Glycosidases"/>
    <property type="match status" value="1"/>
</dbReference>
<organism evidence="5">
    <name type="scientific">Citrobacter koseri</name>
    <name type="common">Citrobacter diversus</name>
    <dbReference type="NCBI Taxonomy" id="545"/>
    <lineage>
        <taxon>Bacteria</taxon>
        <taxon>Pseudomonadati</taxon>
        <taxon>Pseudomonadota</taxon>
        <taxon>Gammaproteobacteria</taxon>
        <taxon>Enterobacterales</taxon>
        <taxon>Enterobacteriaceae</taxon>
        <taxon>Citrobacter</taxon>
    </lineage>
</organism>
<keyword evidence="2" id="KW-0808">Transferase</keyword>
<gene>
    <name evidence="5" type="ORF">BN1086_03334</name>
</gene>
<dbReference type="SUPFAM" id="SSF51445">
    <property type="entry name" value="(Trans)glycosidases"/>
    <property type="match status" value="1"/>
</dbReference>
<evidence type="ECO:0000256" key="3">
    <source>
        <dbReference type="PIRSR" id="PIRSR003059-2"/>
    </source>
</evidence>
<dbReference type="PIRSF" id="PIRSF003059">
    <property type="entry name" value="Sucrose_phosphorylase"/>
    <property type="match status" value="1"/>
</dbReference>
<dbReference type="GO" id="GO:0016757">
    <property type="term" value="F:glycosyltransferase activity"/>
    <property type="evidence" value="ECO:0007669"/>
    <property type="project" value="UniProtKB-KW"/>
</dbReference>
<feature type="binding site" evidence="3">
    <location>
        <position position="136"/>
    </location>
    <ligand>
        <name>substrate</name>
    </ligand>
</feature>
<evidence type="ECO:0000256" key="1">
    <source>
        <dbReference type="ARBA" id="ARBA00022676"/>
    </source>
</evidence>
<dbReference type="AlphaFoldDB" id="A0A078LMI8"/>
<feature type="binding site" evidence="3">
    <location>
        <begin position="341"/>
        <end position="342"/>
    </location>
    <ligand>
        <name>substrate</name>
    </ligand>
</feature>
<dbReference type="PANTHER" id="PTHR10357:SF214">
    <property type="entry name" value="GLUCOSYLGLYCERATE PHOSPHORYLASE"/>
    <property type="match status" value="1"/>
</dbReference>
<feature type="domain" description="Glycosyl hydrolase family 13 catalytic" evidence="4">
    <location>
        <begin position="51"/>
        <end position="484"/>
    </location>
</feature>
<feature type="binding site" evidence="3">
    <location>
        <position position="447"/>
    </location>
    <ligand>
        <name>substrate</name>
    </ligand>
</feature>
<protein>
    <submittedName>
        <fullName evidence="5">Sucrose phosphorylase</fullName>
    </submittedName>
</protein>
<evidence type="ECO:0000313" key="5">
    <source>
        <dbReference type="EMBL" id="CDZ85138.1"/>
    </source>
</evidence>
<dbReference type="EMBL" id="LK931336">
    <property type="protein sequence ID" value="CDZ85138.1"/>
    <property type="molecule type" value="Genomic_DNA"/>
</dbReference>
<dbReference type="InterPro" id="IPR017853">
    <property type="entry name" value="GH"/>
</dbReference>
<dbReference type="SMART" id="SM00642">
    <property type="entry name" value="Aamy"/>
    <property type="match status" value="1"/>
</dbReference>
<dbReference type="GO" id="GO:0005975">
    <property type="term" value="P:carbohydrate metabolic process"/>
    <property type="evidence" value="ECO:0007669"/>
    <property type="project" value="InterPro"/>
</dbReference>
<dbReference type="InterPro" id="IPR016377">
    <property type="entry name" value="Sucrose_GGa_phosphorylase-rel"/>
</dbReference>
<feature type="binding site" evidence="3">
    <location>
        <begin position="230"/>
        <end position="232"/>
    </location>
    <ligand>
        <name>substrate</name>
    </ligand>
</feature>
<dbReference type="PANTHER" id="PTHR10357">
    <property type="entry name" value="ALPHA-AMYLASE FAMILY MEMBER"/>
    <property type="match status" value="1"/>
</dbReference>
<dbReference type="InterPro" id="IPR006047">
    <property type="entry name" value="GH13_cat_dom"/>
</dbReference>
<evidence type="ECO:0000259" key="4">
    <source>
        <dbReference type="SMART" id="SM00642"/>
    </source>
</evidence>
<proteinExistence type="predicted"/>
<evidence type="ECO:0000256" key="2">
    <source>
        <dbReference type="ARBA" id="ARBA00022679"/>
    </source>
</evidence>
<dbReference type="Pfam" id="PF00128">
    <property type="entry name" value="Alpha-amylase"/>
    <property type="match status" value="1"/>
</dbReference>
<sequence>MSQNAHHTFIKNTLAQLYPHADRYALAAKIEQLCQRWKLREQIAAPLDQSRVWMIAYGDSIHSGDANALACLHQFSTRWLKGVISDIHLLPMFPWTSDDGFSVKDYRHIAPELGQWSDIAALAGDFNLMFDFVINHISQQSRWFQGYLHGEPRYQHYFISADPDDDYHLVTRPRALPLLTPFKRKTGETVHIWTTFSADQIDLNFREPDVLLESIDILLEYAARGARAIRLDAIGFLWKERNSTCIHLPQTHLIVKLWRAILDTTWPDCLLITETNVPHQENISYFGNGDEAHMVYQFPLPPLTLHAFLRGNARWLRQWAQRLEQDAFPDKTTFFNFLASHDGIGLRPVENLLCAEERQFLISEVERKQGRISWKTNPDGSQSPYELNINFLSALSEPGESPDDQLARFTAAHAILFMLRGVPAIYYHSLFGSENDNAGLLESGINRRINREKLDAATLHEQLLSPETRQSRIYASLAKLAHIRQQHSAFSPFASQRVPELPDALFGVIRQHPTEGETLYCVVNVTGIPQSLSLPVTGTALLTGAAFNGACELSGWQTVWILADTQPEA</sequence>
<dbReference type="InterPro" id="IPR033746">
    <property type="entry name" value="GGa_phosphorylase"/>
</dbReference>
<reference evidence="5" key="1">
    <citation type="submission" date="2014-06" db="EMBL/GenBank/DDBJ databases">
        <authorList>
            <person name="Urmite Genomes Urmite Genomes"/>
        </authorList>
    </citation>
    <scope>NUCLEOTIDE SEQUENCE</scope>
</reference>
<dbReference type="Gene3D" id="3.90.400.10">
    <property type="entry name" value="Oligo-1,6-glucosidase, Domain 2"/>
    <property type="match status" value="1"/>
</dbReference>
<feature type="binding site" evidence="3">
    <location>
        <position position="98"/>
    </location>
    <ligand>
        <name>substrate</name>
    </ligand>
</feature>
<accession>A0A078LMI8</accession>
<name>A0A078LMI8_CITKO</name>
<dbReference type="CDD" id="cd11356">
    <property type="entry name" value="AmyAc_Sucrose_phosphorylase-like_1"/>
    <property type="match status" value="1"/>
</dbReference>